<keyword evidence="2" id="KW-1185">Reference proteome</keyword>
<sequence length="62" mass="7306">MPKFIYKARKSNSTMKYTKDEKYHGQFVTEGHSKLLLITNDTGDSVLVYKNDFDYVRKIDVK</sequence>
<dbReference type="RefSeq" id="WP_125005934.1">
    <property type="nucleotide sequence ID" value="NZ_BHYK01000045.1"/>
</dbReference>
<dbReference type="AlphaFoldDB" id="A0A401UTL1"/>
<organism evidence="1 2">
    <name type="scientific">Clostridium tagluense</name>
    <dbReference type="NCBI Taxonomy" id="360422"/>
    <lineage>
        <taxon>Bacteria</taxon>
        <taxon>Bacillati</taxon>
        <taxon>Bacillota</taxon>
        <taxon>Clostridia</taxon>
        <taxon>Eubacteriales</taxon>
        <taxon>Clostridiaceae</taxon>
        <taxon>Clostridium</taxon>
    </lineage>
</organism>
<comment type="caution">
    <text evidence="1">The sequence shown here is derived from an EMBL/GenBank/DDBJ whole genome shotgun (WGS) entry which is preliminary data.</text>
</comment>
<dbReference type="EMBL" id="BHYK01000045">
    <property type="protein sequence ID" value="GCD12883.1"/>
    <property type="molecule type" value="Genomic_DNA"/>
</dbReference>
<dbReference type="Proteomes" id="UP000287872">
    <property type="component" value="Unassembled WGS sequence"/>
</dbReference>
<reference evidence="1 2" key="1">
    <citation type="submission" date="2018-11" db="EMBL/GenBank/DDBJ databases">
        <title>Genome sequencing and assembly of Clostridium tagluense strain A121.</title>
        <authorList>
            <person name="Murakami T."/>
            <person name="Segawa T."/>
            <person name="Shcherbakova V.A."/>
            <person name="Mori H."/>
            <person name="Yoshimura Y."/>
        </authorList>
    </citation>
    <scope>NUCLEOTIDE SEQUENCE [LARGE SCALE GENOMIC DNA]</scope>
    <source>
        <strain evidence="1 2">A121</strain>
    </source>
</reference>
<evidence type="ECO:0000313" key="2">
    <source>
        <dbReference type="Proteomes" id="UP000287872"/>
    </source>
</evidence>
<proteinExistence type="predicted"/>
<protein>
    <submittedName>
        <fullName evidence="1">Uncharacterized protein</fullName>
    </submittedName>
</protein>
<accession>A0A401UTL1</accession>
<name>A0A401UTL1_9CLOT</name>
<gene>
    <name evidence="1" type="ORF">Ctaglu_45060</name>
</gene>
<evidence type="ECO:0000313" key="1">
    <source>
        <dbReference type="EMBL" id="GCD12883.1"/>
    </source>
</evidence>